<dbReference type="InterPro" id="IPR013783">
    <property type="entry name" value="Ig-like_fold"/>
</dbReference>
<dbReference type="SUPFAM" id="SSF48726">
    <property type="entry name" value="Immunoglobulin"/>
    <property type="match status" value="1"/>
</dbReference>
<dbReference type="Gene3D" id="3.30.500.10">
    <property type="entry name" value="MHC class I-like antigen recognition-like"/>
    <property type="match status" value="1"/>
</dbReference>
<keyword evidence="3" id="KW-0472">Membrane</keyword>
<dbReference type="InterPro" id="IPR050208">
    <property type="entry name" value="MHC_class-I_related"/>
</dbReference>
<dbReference type="AlphaFoldDB" id="A0A6P6MXT1"/>
<dbReference type="InterPro" id="IPR011162">
    <property type="entry name" value="MHC_I/II-like_Ag-recog"/>
</dbReference>
<dbReference type="InterPro" id="IPR003006">
    <property type="entry name" value="Ig/MHC_CS"/>
</dbReference>
<proteinExistence type="predicted"/>
<feature type="signal peptide" evidence="4">
    <location>
        <begin position="1"/>
        <end position="19"/>
    </location>
</feature>
<dbReference type="Gene3D" id="2.60.40.10">
    <property type="entry name" value="Immunoglobulins"/>
    <property type="match status" value="1"/>
</dbReference>
<dbReference type="PANTHER" id="PTHR16675">
    <property type="entry name" value="MHC CLASS I-RELATED"/>
    <property type="match status" value="1"/>
</dbReference>
<sequence>MNTACAFVLFLLLLVSVSAGSHTLTGLATYIRENAFSASLMLDDITVGYYDSETKIYVARGNTTNEDDVIDPSTIKDVGENVLDHFTERSRRLRPVNESHVVYQVVMFCEQSDNNLGQITTKTAYQGSTFDELHFFDGKFTYQLFSNYTGPEKIRNLERSKSRLEELYYPACIKMLTNYLKTRETQLNRKVKPLVRLIQKANSDSGRSRLSCLASGFYPRHINLTLFRDGQPVSDHEITGGDLLPNADGTYQMRKSLEISAADEHKYTCSVTHLTLDVTLDFSKQFESAILSVLIVLALVLVFGTGVVIYIWRKRRADSSRSGYSAASSHSLKNFSAPKEHIET</sequence>
<dbReference type="Pfam" id="PF07654">
    <property type="entry name" value="C1-set"/>
    <property type="match status" value="1"/>
</dbReference>
<dbReference type="KEGG" id="caua:113072726"/>
<dbReference type="RefSeq" id="XP_026101475.1">
    <property type="nucleotide sequence ID" value="XM_026245690.1"/>
</dbReference>
<accession>A0A6P6MXT1</accession>
<gene>
    <name evidence="7" type="primary">LOC113072726</name>
</gene>
<evidence type="ECO:0000256" key="3">
    <source>
        <dbReference type="SAM" id="Phobius"/>
    </source>
</evidence>
<evidence type="ECO:0000313" key="7">
    <source>
        <dbReference type="RefSeq" id="XP_026101475.1"/>
    </source>
</evidence>
<keyword evidence="6" id="KW-1185">Reference proteome</keyword>
<feature type="chain" id="PRO_5027894249" evidence="4">
    <location>
        <begin position="20"/>
        <end position="344"/>
    </location>
</feature>
<dbReference type="SUPFAM" id="SSF54452">
    <property type="entry name" value="MHC antigen-recognition domain"/>
    <property type="match status" value="1"/>
</dbReference>
<evidence type="ECO:0000256" key="4">
    <source>
        <dbReference type="SAM" id="SignalP"/>
    </source>
</evidence>
<dbReference type="InterPro" id="IPR007110">
    <property type="entry name" value="Ig-like_dom"/>
</dbReference>
<keyword evidence="2" id="KW-0393">Immunoglobulin domain</keyword>
<dbReference type="GO" id="GO:0006955">
    <property type="term" value="P:immune response"/>
    <property type="evidence" value="ECO:0007669"/>
    <property type="project" value="TreeGrafter"/>
</dbReference>
<organism evidence="6 7">
    <name type="scientific">Carassius auratus</name>
    <name type="common">Goldfish</name>
    <dbReference type="NCBI Taxonomy" id="7957"/>
    <lineage>
        <taxon>Eukaryota</taxon>
        <taxon>Metazoa</taxon>
        <taxon>Chordata</taxon>
        <taxon>Craniata</taxon>
        <taxon>Vertebrata</taxon>
        <taxon>Euteleostomi</taxon>
        <taxon>Actinopterygii</taxon>
        <taxon>Neopterygii</taxon>
        <taxon>Teleostei</taxon>
        <taxon>Ostariophysi</taxon>
        <taxon>Cypriniformes</taxon>
        <taxon>Cyprinidae</taxon>
        <taxon>Cyprininae</taxon>
        <taxon>Carassius</taxon>
    </lineage>
</organism>
<evidence type="ECO:0000256" key="2">
    <source>
        <dbReference type="ARBA" id="ARBA00023319"/>
    </source>
</evidence>
<evidence type="ECO:0000259" key="5">
    <source>
        <dbReference type="PROSITE" id="PS50835"/>
    </source>
</evidence>
<dbReference type="OrthoDB" id="8890485at2759"/>
<dbReference type="InterPro" id="IPR037055">
    <property type="entry name" value="MHC_I-like_Ag-recog_sf"/>
</dbReference>
<keyword evidence="3" id="KW-0812">Transmembrane</keyword>
<keyword evidence="1" id="KW-0325">Glycoprotein</keyword>
<feature type="domain" description="Ig-like" evidence="5">
    <location>
        <begin position="193"/>
        <end position="281"/>
    </location>
</feature>
<dbReference type="SMART" id="SM00407">
    <property type="entry name" value="IGc1"/>
    <property type="match status" value="1"/>
</dbReference>
<dbReference type="PROSITE" id="PS50835">
    <property type="entry name" value="IG_LIKE"/>
    <property type="match status" value="1"/>
</dbReference>
<dbReference type="InterPro" id="IPR003597">
    <property type="entry name" value="Ig_C1-set"/>
</dbReference>
<reference evidence="7" key="1">
    <citation type="submission" date="2025-08" db="UniProtKB">
        <authorList>
            <consortium name="RefSeq"/>
        </authorList>
    </citation>
    <scope>IDENTIFICATION</scope>
    <source>
        <strain evidence="7">Wakin</strain>
        <tissue evidence="7">Muscle</tissue>
    </source>
</reference>
<dbReference type="PANTHER" id="PTHR16675:SF191">
    <property type="entry name" value="CLASS I HISTOCOMPATIBILITY ANTIGEN, F10 ALPHA CHAIN-LIKE-RELATED"/>
    <property type="match status" value="1"/>
</dbReference>
<dbReference type="GO" id="GO:0009897">
    <property type="term" value="C:external side of plasma membrane"/>
    <property type="evidence" value="ECO:0007669"/>
    <property type="project" value="TreeGrafter"/>
</dbReference>
<dbReference type="GO" id="GO:0005615">
    <property type="term" value="C:extracellular space"/>
    <property type="evidence" value="ECO:0007669"/>
    <property type="project" value="TreeGrafter"/>
</dbReference>
<dbReference type="GeneID" id="113072726"/>
<evidence type="ECO:0000313" key="6">
    <source>
        <dbReference type="Proteomes" id="UP000515129"/>
    </source>
</evidence>
<keyword evidence="3" id="KW-1133">Transmembrane helix</keyword>
<dbReference type="InterPro" id="IPR036179">
    <property type="entry name" value="Ig-like_dom_sf"/>
</dbReference>
<name>A0A6P6MXT1_CARAU</name>
<protein>
    <submittedName>
        <fullName evidence="7">Hereditary hemochromatosis protein homolog isoform X1</fullName>
    </submittedName>
</protein>
<keyword evidence="4" id="KW-0732">Signal</keyword>
<dbReference type="PROSITE" id="PS00290">
    <property type="entry name" value="IG_MHC"/>
    <property type="match status" value="1"/>
</dbReference>
<evidence type="ECO:0000256" key="1">
    <source>
        <dbReference type="ARBA" id="ARBA00023180"/>
    </source>
</evidence>
<dbReference type="Proteomes" id="UP000515129">
    <property type="component" value="Unplaced"/>
</dbReference>
<feature type="transmembrane region" description="Helical" evidence="3">
    <location>
        <begin position="289"/>
        <end position="312"/>
    </location>
</feature>